<dbReference type="Proteomes" id="UP000186559">
    <property type="component" value="Chromosome"/>
</dbReference>
<keyword evidence="4" id="KW-0788">Thiol protease</keyword>
<evidence type="ECO:0000256" key="1">
    <source>
        <dbReference type="ARBA" id="ARBA00007074"/>
    </source>
</evidence>
<organism evidence="6 7">
    <name type="scientific">Salipiger profundus</name>
    <dbReference type="NCBI Taxonomy" id="1229727"/>
    <lineage>
        <taxon>Bacteria</taxon>
        <taxon>Pseudomonadati</taxon>
        <taxon>Pseudomonadota</taxon>
        <taxon>Alphaproteobacteria</taxon>
        <taxon>Rhodobacterales</taxon>
        <taxon>Roseobacteraceae</taxon>
        <taxon>Salipiger</taxon>
    </lineage>
</organism>
<evidence type="ECO:0000256" key="4">
    <source>
        <dbReference type="ARBA" id="ARBA00022807"/>
    </source>
</evidence>
<proteinExistence type="inferred from homology"/>
<evidence type="ECO:0000259" key="5">
    <source>
        <dbReference type="PROSITE" id="PS51935"/>
    </source>
</evidence>
<accession>A0A1U7D405</accession>
<dbReference type="GO" id="GO:0008234">
    <property type="term" value="F:cysteine-type peptidase activity"/>
    <property type="evidence" value="ECO:0007669"/>
    <property type="project" value="UniProtKB-KW"/>
</dbReference>
<dbReference type="Pfam" id="PF00877">
    <property type="entry name" value="NLPC_P60"/>
    <property type="match status" value="1"/>
</dbReference>
<dbReference type="AlphaFoldDB" id="A0A1U7D405"/>
<sequence length="276" mass="29799">MTDRRRTPASDRVVTRARAGDFPSLTPVDPLPCYVARPVADLMAAPGGRRDRQLRYGDAFELLERRNGFAFGIAPAADYAGWLPEDALRSADARPAPRHRVAVRQTHVYAEPNLKTPEIMALSHLSGVHAGRQEDRFTETEIGWVPTAHLSDAQAGDPVTVAALYLGTPYLWGGNSGFGIDCSGLVQAGLAACGTFCPGDSDQQEAELGETLPDGTPPERGDLLFWKGHVAWVSDPETILHANAHHMAVAYEPLEAAIARIVAQGDGPVTRHARLR</sequence>
<dbReference type="SUPFAM" id="SSF54001">
    <property type="entry name" value="Cysteine proteinases"/>
    <property type="match status" value="1"/>
</dbReference>
<protein>
    <submittedName>
        <fullName evidence="6">NlpC/P60 family protein</fullName>
    </submittedName>
</protein>
<reference evidence="6 7" key="1">
    <citation type="submission" date="2016-03" db="EMBL/GenBank/DDBJ databases">
        <title>Deep-sea bacteria in the southern Pacific.</title>
        <authorList>
            <person name="Tang K."/>
        </authorList>
    </citation>
    <scope>NUCLEOTIDE SEQUENCE [LARGE SCALE GENOMIC DNA]</scope>
    <source>
        <strain evidence="6 7">JLT2016</strain>
    </source>
</reference>
<evidence type="ECO:0000256" key="3">
    <source>
        <dbReference type="ARBA" id="ARBA00022801"/>
    </source>
</evidence>
<evidence type="ECO:0000256" key="2">
    <source>
        <dbReference type="ARBA" id="ARBA00022670"/>
    </source>
</evidence>
<dbReference type="Pfam" id="PF18348">
    <property type="entry name" value="SH3_16"/>
    <property type="match status" value="1"/>
</dbReference>
<comment type="similarity">
    <text evidence="1">Belongs to the peptidase C40 family.</text>
</comment>
<dbReference type="PROSITE" id="PS51935">
    <property type="entry name" value="NLPC_P60"/>
    <property type="match status" value="1"/>
</dbReference>
<dbReference type="KEGG" id="tpro:Ga0080559_TMP2056"/>
<dbReference type="STRING" id="1229727.Ga0080559_TMP2056"/>
<dbReference type="PANTHER" id="PTHR47359">
    <property type="entry name" value="PEPTIDOGLYCAN DL-ENDOPEPTIDASE CWLO"/>
    <property type="match status" value="1"/>
</dbReference>
<dbReference type="Gene3D" id="3.90.1720.10">
    <property type="entry name" value="endopeptidase domain like (from Nostoc punctiforme)"/>
    <property type="match status" value="1"/>
</dbReference>
<dbReference type="RefSeq" id="WP_017469166.1">
    <property type="nucleotide sequence ID" value="NZ_BMEW01000004.1"/>
</dbReference>
<keyword evidence="2" id="KW-0645">Protease</keyword>
<keyword evidence="3" id="KW-0378">Hydrolase</keyword>
<gene>
    <name evidence="6" type="ORF">Ga0080559_TMP2056</name>
</gene>
<name>A0A1U7D405_9RHOB</name>
<dbReference type="EMBL" id="CP014796">
    <property type="protein sequence ID" value="APX22852.1"/>
    <property type="molecule type" value="Genomic_DNA"/>
</dbReference>
<keyword evidence="7" id="KW-1185">Reference proteome</keyword>
<dbReference type="InterPro" id="IPR041382">
    <property type="entry name" value="SH3_16"/>
</dbReference>
<dbReference type="InterPro" id="IPR038765">
    <property type="entry name" value="Papain-like_cys_pep_sf"/>
</dbReference>
<evidence type="ECO:0000313" key="6">
    <source>
        <dbReference type="EMBL" id="APX22852.1"/>
    </source>
</evidence>
<feature type="domain" description="NlpC/P60" evidence="5">
    <location>
        <begin position="152"/>
        <end position="276"/>
    </location>
</feature>
<evidence type="ECO:0000313" key="7">
    <source>
        <dbReference type="Proteomes" id="UP000186559"/>
    </source>
</evidence>
<dbReference type="PANTHER" id="PTHR47359:SF3">
    <property type="entry name" value="NLP_P60 DOMAIN-CONTAINING PROTEIN-RELATED"/>
    <property type="match status" value="1"/>
</dbReference>
<dbReference type="InterPro" id="IPR051794">
    <property type="entry name" value="PG_Endopeptidase_C40"/>
</dbReference>
<dbReference type="GO" id="GO:0006508">
    <property type="term" value="P:proteolysis"/>
    <property type="evidence" value="ECO:0007669"/>
    <property type="project" value="UniProtKB-KW"/>
</dbReference>
<dbReference type="InterPro" id="IPR000064">
    <property type="entry name" value="NLP_P60_dom"/>
</dbReference>